<sequence length="281" mass="30110">MTPPPARTTIGQLVYGRTPDLEFGGLMEDLDAALSAHGAEERRLSWAGEETALIDMGPARVALALARDVDRAGTAVITVAVSHRPVEGRDMRLAERRGLLARLIAERLLGRWTPQETIWTTCEEVVSPALIDAYTAGLAARLGAARAVKAEQRARPARDPAPRPFLEPADLPRLMARLEMTLAARRAGQPVPDGPAAARACAEEARRGRSPLRLRFLAYLMDVTLMLVALPVGAAMLTYSLTRGANINTSGRVMAVSGVTLGMADHFVGLGGLQFLLTSAF</sequence>
<accession>A0ABW0SBI6</accession>
<name>A0ABW0SBI6_9RHOB</name>
<evidence type="ECO:0008006" key="4">
    <source>
        <dbReference type="Google" id="ProtNLM"/>
    </source>
</evidence>
<keyword evidence="1" id="KW-0812">Transmembrane</keyword>
<evidence type="ECO:0000256" key="1">
    <source>
        <dbReference type="SAM" id="Phobius"/>
    </source>
</evidence>
<keyword evidence="3" id="KW-1185">Reference proteome</keyword>
<dbReference type="RefSeq" id="WP_209839215.1">
    <property type="nucleotide sequence ID" value="NZ_JAGGJP010000004.1"/>
</dbReference>
<protein>
    <recommendedName>
        <fullName evidence="4">RDD family protein</fullName>
    </recommendedName>
</protein>
<dbReference type="Proteomes" id="UP001596056">
    <property type="component" value="Unassembled WGS sequence"/>
</dbReference>
<comment type="caution">
    <text evidence="2">The sequence shown here is derived from an EMBL/GenBank/DDBJ whole genome shotgun (WGS) entry which is preliminary data.</text>
</comment>
<feature type="transmembrane region" description="Helical" evidence="1">
    <location>
        <begin position="216"/>
        <end position="241"/>
    </location>
</feature>
<organism evidence="2 3">
    <name type="scientific">Rubellimicrobium aerolatum</name>
    <dbReference type="NCBI Taxonomy" id="490979"/>
    <lineage>
        <taxon>Bacteria</taxon>
        <taxon>Pseudomonadati</taxon>
        <taxon>Pseudomonadota</taxon>
        <taxon>Alphaproteobacteria</taxon>
        <taxon>Rhodobacterales</taxon>
        <taxon>Roseobacteraceae</taxon>
        <taxon>Rubellimicrobium</taxon>
    </lineage>
</organism>
<evidence type="ECO:0000313" key="3">
    <source>
        <dbReference type="Proteomes" id="UP001596056"/>
    </source>
</evidence>
<keyword evidence="1" id="KW-1133">Transmembrane helix</keyword>
<keyword evidence="1" id="KW-0472">Membrane</keyword>
<proteinExistence type="predicted"/>
<feature type="transmembrane region" description="Helical" evidence="1">
    <location>
        <begin position="253"/>
        <end position="277"/>
    </location>
</feature>
<dbReference type="EMBL" id="JBHSNA010000004">
    <property type="protein sequence ID" value="MFC5566240.1"/>
    <property type="molecule type" value="Genomic_DNA"/>
</dbReference>
<reference evidence="3" key="1">
    <citation type="journal article" date="2019" name="Int. J. Syst. Evol. Microbiol.">
        <title>The Global Catalogue of Microorganisms (GCM) 10K type strain sequencing project: providing services to taxonomists for standard genome sequencing and annotation.</title>
        <authorList>
            <consortium name="The Broad Institute Genomics Platform"/>
            <consortium name="The Broad Institute Genome Sequencing Center for Infectious Disease"/>
            <person name="Wu L."/>
            <person name="Ma J."/>
        </authorList>
    </citation>
    <scope>NUCLEOTIDE SEQUENCE [LARGE SCALE GENOMIC DNA]</scope>
    <source>
        <strain evidence="3">KACC 11588</strain>
    </source>
</reference>
<evidence type="ECO:0000313" key="2">
    <source>
        <dbReference type="EMBL" id="MFC5566240.1"/>
    </source>
</evidence>
<gene>
    <name evidence="2" type="ORF">ACFPOC_07375</name>
</gene>